<dbReference type="Proteomes" id="UP000549394">
    <property type="component" value="Unassembled WGS sequence"/>
</dbReference>
<keyword evidence="2" id="KW-1185">Reference proteome</keyword>
<dbReference type="OrthoDB" id="5783533at2759"/>
<accession>A0A7I8VWC5</accession>
<reference evidence="1 2" key="1">
    <citation type="submission" date="2020-08" db="EMBL/GenBank/DDBJ databases">
        <authorList>
            <person name="Hejnol A."/>
        </authorList>
    </citation>
    <scope>NUCLEOTIDE SEQUENCE [LARGE SCALE GENOMIC DNA]</scope>
</reference>
<dbReference type="EMBL" id="CAJFCJ010000011">
    <property type="protein sequence ID" value="CAD5120025.1"/>
    <property type="molecule type" value="Genomic_DNA"/>
</dbReference>
<protein>
    <submittedName>
        <fullName evidence="1">DgyrCDS8608</fullName>
    </submittedName>
</protein>
<dbReference type="AlphaFoldDB" id="A0A7I8VWC5"/>
<gene>
    <name evidence="1" type="ORF">DGYR_LOCUS8185</name>
</gene>
<proteinExistence type="predicted"/>
<dbReference type="PANTHER" id="PTHR12904">
    <property type="match status" value="1"/>
</dbReference>
<dbReference type="GO" id="GO:0031462">
    <property type="term" value="C:Cul2-RING ubiquitin ligase complex"/>
    <property type="evidence" value="ECO:0007669"/>
    <property type="project" value="TreeGrafter"/>
</dbReference>
<evidence type="ECO:0000313" key="2">
    <source>
        <dbReference type="Proteomes" id="UP000549394"/>
    </source>
</evidence>
<dbReference type="InterPro" id="IPR051341">
    <property type="entry name" value="Zyg-11_UBL_adapter"/>
</dbReference>
<organism evidence="1 2">
    <name type="scientific">Dimorphilus gyrociliatus</name>
    <dbReference type="NCBI Taxonomy" id="2664684"/>
    <lineage>
        <taxon>Eukaryota</taxon>
        <taxon>Metazoa</taxon>
        <taxon>Spiralia</taxon>
        <taxon>Lophotrochozoa</taxon>
        <taxon>Annelida</taxon>
        <taxon>Polychaeta</taxon>
        <taxon>Polychaeta incertae sedis</taxon>
        <taxon>Dinophilidae</taxon>
        <taxon>Dimorphilus</taxon>
    </lineage>
</organism>
<dbReference type="SUPFAM" id="SSF52047">
    <property type="entry name" value="RNI-like"/>
    <property type="match status" value="1"/>
</dbReference>
<evidence type="ECO:0000313" key="1">
    <source>
        <dbReference type="EMBL" id="CAD5120025.1"/>
    </source>
</evidence>
<dbReference type="PANTHER" id="PTHR12904:SF22">
    <property type="entry name" value="ZYG-11 FAMILY MEMBER B, CELL CYCLE REGULATOR"/>
    <property type="match status" value="1"/>
</dbReference>
<name>A0A7I8VWC5_9ANNE</name>
<sequence length="603" mass="72196">MMLKLQDIAINYIIQNFQCFFANKTIWERWLRMDIPPLFTQMILERLDDWLIGIPEEYLKFCTRAPYFLPKMKLNCKRIKEISSLEFLQGQHFKKVIISNLKQYGIEDWMNFLESSELIELSIRGCKLNKKEQANGFKNIEYMHCFKRFKNLSKLNLSFTNITNAELKFITIELHQIEHLNISHTHLTKLCSLVNFSKLLSLDCSFPHCKSIYDSYLVLLDLKHLRYLDISRKTSMTCERNPLDCEEIFLKKVVCLGIPEHKFFYYKSWSISEFIDFAYWKDMTHLNVSGDWELSSESAGNFIKKHKKLEFIGLYRKGSSYRTQRPKNISSNEFDRLTRYSDDIVSRTFKAIPLVKDNIPIVEILVRNLVCHVEMSIDEERLRSRLEPEVLKISEVIFYQLGLLKQTLCTHYERYRENIFVLDQLIVILQYIDIRKSPYFMDILKTCYQILELNKNCSILMHSLSGLLRILHTYFKYIPMVINKSQLVETLLKFEFERYWMEHEIVLITLLSNFRYEEFTKDEILSLLKSFLELDSRSQQRTTCKAFISRISYQSFFSFMWDVIENRLNLQFSNNGIYYNDEELLHIPNMESLVKRKQFYLEA</sequence>
<comment type="caution">
    <text evidence="1">The sequence shown here is derived from an EMBL/GenBank/DDBJ whole genome shotgun (WGS) entry which is preliminary data.</text>
</comment>
<dbReference type="InterPro" id="IPR032675">
    <property type="entry name" value="LRR_dom_sf"/>
</dbReference>
<dbReference type="Gene3D" id="3.80.10.10">
    <property type="entry name" value="Ribonuclease Inhibitor"/>
    <property type="match status" value="1"/>
</dbReference>